<proteinExistence type="predicted"/>
<dbReference type="InterPro" id="IPR036397">
    <property type="entry name" value="RNaseH_sf"/>
</dbReference>
<dbReference type="EMBL" id="UGQE01000002">
    <property type="protein sequence ID" value="STZ13687.1"/>
    <property type="molecule type" value="Genomic_DNA"/>
</dbReference>
<dbReference type="AlphaFoldDB" id="A0A1S9ZYT9"/>
<sequence>MQYGKTVLVSIDVETLSADPLSAALVSAGMAAKVLGGEMLDTFYAEIDPKSALGYGTQDDETLAWWEKQSDEAKSALNRGTDSVEKALTALHQAITRIGELSGGDFVVIARAPTFDCTILRQHFKQLGLDTPWHYWQERDHRTFESALTLAANWSTMTYKQFVQGNVAHDALKDALAQLNYVDYLVNAVMTVNETI</sequence>
<dbReference type="Proteomes" id="UP000190435">
    <property type="component" value="Unassembled WGS sequence"/>
</dbReference>
<protein>
    <recommendedName>
        <fullName evidence="1">3'-5' exoribonuclease Rv2179c-like domain-containing protein</fullName>
    </recommendedName>
</protein>
<evidence type="ECO:0000313" key="2">
    <source>
        <dbReference type="EMBL" id="OOR88630.1"/>
    </source>
</evidence>
<gene>
    <name evidence="2" type="ORF">B0181_07900</name>
    <name evidence="3" type="ORF">NCTC10293_01265</name>
</gene>
<dbReference type="InterPro" id="IPR033390">
    <property type="entry name" value="Rv2179c-like"/>
</dbReference>
<dbReference type="STRING" id="34060.B0181_07900"/>
<evidence type="ECO:0000259" key="1">
    <source>
        <dbReference type="Pfam" id="PF16473"/>
    </source>
</evidence>
<accession>A0A1S9ZYT9</accession>
<evidence type="ECO:0000313" key="3">
    <source>
        <dbReference type="EMBL" id="STZ13687.1"/>
    </source>
</evidence>
<dbReference type="EMBL" id="MUXU01000048">
    <property type="protein sequence ID" value="OOR88630.1"/>
    <property type="molecule type" value="Genomic_DNA"/>
</dbReference>
<dbReference type="InterPro" id="IPR012337">
    <property type="entry name" value="RNaseH-like_sf"/>
</dbReference>
<evidence type="ECO:0000313" key="5">
    <source>
        <dbReference type="Proteomes" id="UP000255279"/>
    </source>
</evidence>
<organism evidence="2 4">
    <name type="scientific">Moraxella caviae</name>
    <dbReference type="NCBI Taxonomy" id="34060"/>
    <lineage>
        <taxon>Bacteria</taxon>
        <taxon>Pseudomonadati</taxon>
        <taxon>Pseudomonadota</taxon>
        <taxon>Gammaproteobacteria</taxon>
        <taxon>Moraxellales</taxon>
        <taxon>Moraxellaceae</taxon>
        <taxon>Moraxella</taxon>
    </lineage>
</organism>
<name>A0A1S9ZYT9_9GAMM</name>
<feature type="domain" description="3'-5' exoribonuclease Rv2179c-like" evidence="1">
    <location>
        <begin position="9"/>
        <end position="185"/>
    </location>
</feature>
<dbReference type="SUPFAM" id="SSF53098">
    <property type="entry name" value="Ribonuclease H-like"/>
    <property type="match status" value="1"/>
</dbReference>
<reference evidence="2 4" key="1">
    <citation type="submission" date="2017-02" db="EMBL/GenBank/DDBJ databases">
        <title>Draft genome sequence of Moraxella caviae CCUG 355 type strain.</title>
        <authorList>
            <person name="Engstrom-Jakobsson H."/>
            <person name="Salva-Serra F."/>
            <person name="Thorell K."/>
            <person name="Gonzales-Siles L."/>
            <person name="Karlsson R."/>
            <person name="Boulund F."/>
            <person name="Engstrand L."/>
            <person name="Moore E."/>
        </authorList>
    </citation>
    <scope>NUCLEOTIDE SEQUENCE [LARGE SCALE GENOMIC DNA]</scope>
    <source>
        <strain evidence="2 4">CCUG 355</strain>
    </source>
</reference>
<dbReference type="Proteomes" id="UP000255279">
    <property type="component" value="Unassembled WGS sequence"/>
</dbReference>
<dbReference type="Pfam" id="PF16473">
    <property type="entry name" value="Rv2179c-like"/>
    <property type="match status" value="1"/>
</dbReference>
<reference evidence="3 5" key="2">
    <citation type="submission" date="2018-06" db="EMBL/GenBank/DDBJ databases">
        <authorList>
            <consortium name="Pathogen Informatics"/>
            <person name="Doyle S."/>
        </authorList>
    </citation>
    <scope>NUCLEOTIDE SEQUENCE [LARGE SCALE GENOMIC DNA]</scope>
    <source>
        <strain evidence="3 5">NCTC10293</strain>
    </source>
</reference>
<evidence type="ECO:0000313" key="4">
    <source>
        <dbReference type="Proteomes" id="UP000190435"/>
    </source>
</evidence>
<dbReference type="GO" id="GO:0003676">
    <property type="term" value="F:nucleic acid binding"/>
    <property type="evidence" value="ECO:0007669"/>
    <property type="project" value="InterPro"/>
</dbReference>
<keyword evidence="4" id="KW-1185">Reference proteome</keyword>
<dbReference type="Gene3D" id="3.30.420.10">
    <property type="entry name" value="Ribonuclease H-like superfamily/Ribonuclease H"/>
    <property type="match status" value="1"/>
</dbReference>